<keyword evidence="3" id="KW-0597">Phosphoprotein</keyword>
<dbReference type="Proteomes" id="UP000013966">
    <property type="component" value="Chromosome 2"/>
</dbReference>
<dbReference type="KEGG" id="buo:BRPE64_BCDS09690"/>
<reference evidence="7 8" key="2">
    <citation type="journal article" date="2018" name="Int. J. Syst. Evol. Microbiol.">
        <title>Burkholderia insecticola sp. nov., a gut symbiotic bacterium of the bean bug Riptortus pedestris.</title>
        <authorList>
            <person name="Takeshita K."/>
            <person name="Tamaki H."/>
            <person name="Ohbayashi T."/>
            <person name="Meng X.-Y."/>
            <person name="Sone T."/>
            <person name="Mitani Y."/>
            <person name="Peeters C."/>
            <person name="Kikuchi Y."/>
            <person name="Vandamme P."/>
        </authorList>
    </citation>
    <scope>NUCLEOTIDE SEQUENCE [LARGE SCALE GENOMIC DNA]</scope>
    <source>
        <strain evidence="7">RPE64</strain>
    </source>
</reference>
<dbReference type="InterPro" id="IPR004358">
    <property type="entry name" value="Sig_transdc_His_kin-like_C"/>
</dbReference>
<evidence type="ECO:0000259" key="5">
    <source>
        <dbReference type="PROSITE" id="PS50109"/>
    </source>
</evidence>
<sequence>MDSTETATFDLPLPARNFASMRKMLLLVLAASIVIPLACLCIYGYYDLQRRFADADELTERLTRVVDEHALKVIDLNQQLEMRIGDMLGDSDDSAIRNREEALHRTLEDMDSTLAQIAAISVFGEGGGLLANSRYYPAPPVTISERDDFQSARAVAPVTYFSLPLRGKVARSDVFTTTMGRIGREGQFLGVVSIALKRGYFVDFYRELAAGDRAVVIGLYRRDGGALARYPASKDNAQVATNTPFTNAFRNNELYGRMRMSSSIDHVERLLAFRRVGDYPLYVSTGYAVSAIYTRWRGNLAMAAAIALMPCIAVWLLIAFSIRRLNAEQAAWERWQAEVATRLSVEASSRHLRRMGALGNLVANVAHDFNNLLMVVASNMELARRKRFNGVESEVLAVERATAGAEALARRLMSVARKQPLKQESIDPAVWLRSVLELLKTSVRPSVSMTLELSPDLWRVMADPVELELALVNIAVNASEAMPYGGRVVIRCRNARVRGAETDIPDGEYVLISVTDNGEGMNEQTLRRAFEPLFTTKEQGAGTGLGLTQVLAACEQAGGTARITSVAGAGTTVRLYLPRQHRPVRETPKVCAPPEPVTQPLAPTLQTAHAIGNGEQPLRGMSVLLVEDNADVAAGVVAVLEVFGCAVHHETSADAAFALLGEGYGFDLVLTDVQMPGRMNGIDLAEQILKRLPSQRLVLMTGYADELERAKHLGVPILAKPFDMDDLVDLIAPGVPH</sequence>
<dbReference type="InterPro" id="IPR011006">
    <property type="entry name" value="CheY-like_superfamily"/>
</dbReference>
<evidence type="ECO:0000256" key="1">
    <source>
        <dbReference type="ARBA" id="ARBA00000085"/>
    </source>
</evidence>
<name>R4WX01_9BURK</name>
<dbReference type="GO" id="GO:0004673">
    <property type="term" value="F:protein histidine kinase activity"/>
    <property type="evidence" value="ECO:0007669"/>
    <property type="project" value="UniProtKB-EC"/>
</dbReference>
<dbReference type="GO" id="GO:0000160">
    <property type="term" value="P:phosphorelay signal transduction system"/>
    <property type="evidence" value="ECO:0007669"/>
    <property type="project" value="InterPro"/>
</dbReference>
<evidence type="ECO:0000256" key="2">
    <source>
        <dbReference type="ARBA" id="ARBA00012438"/>
    </source>
</evidence>
<dbReference type="CDD" id="cd12915">
    <property type="entry name" value="PDC2_DGC_like"/>
    <property type="match status" value="1"/>
</dbReference>
<dbReference type="EC" id="2.7.13.3" evidence="2"/>
<dbReference type="Gene3D" id="3.30.450.20">
    <property type="entry name" value="PAS domain"/>
    <property type="match status" value="2"/>
</dbReference>
<keyword evidence="7" id="KW-0808">Transferase</keyword>
<proteinExistence type="predicted"/>
<feature type="domain" description="Response regulatory" evidence="6">
    <location>
        <begin position="622"/>
        <end position="735"/>
    </location>
</feature>
<dbReference type="InterPro" id="IPR054327">
    <property type="entry name" value="His-kinase-like_sensor"/>
</dbReference>
<evidence type="ECO:0000313" key="7">
    <source>
        <dbReference type="EMBL" id="BAN25630.1"/>
    </source>
</evidence>
<evidence type="ECO:0000256" key="3">
    <source>
        <dbReference type="PROSITE-ProRule" id="PRU00169"/>
    </source>
</evidence>
<dbReference type="HOGENOM" id="CLU_000445_114_21_4"/>
<gene>
    <name evidence="7" type="ORF">BRPE64_BCDS09690</name>
</gene>
<dbReference type="InterPro" id="IPR036890">
    <property type="entry name" value="HATPase_C_sf"/>
</dbReference>
<dbReference type="InterPro" id="IPR003594">
    <property type="entry name" value="HATPase_dom"/>
</dbReference>
<dbReference type="CDD" id="cd17546">
    <property type="entry name" value="REC_hyHK_CKI1_RcsC-like"/>
    <property type="match status" value="1"/>
</dbReference>
<feature type="domain" description="Histidine kinase" evidence="5">
    <location>
        <begin position="364"/>
        <end position="581"/>
    </location>
</feature>
<evidence type="ECO:0000259" key="6">
    <source>
        <dbReference type="PROSITE" id="PS50110"/>
    </source>
</evidence>
<organism evidence="7 8">
    <name type="scientific">Caballeronia insecticola</name>
    <dbReference type="NCBI Taxonomy" id="758793"/>
    <lineage>
        <taxon>Bacteria</taxon>
        <taxon>Pseudomonadati</taxon>
        <taxon>Pseudomonadota</taxon>
        <taxon>Betaproteobacteria</taxon>
        <taxon>Burkholderiales</taxon>
        <taxon>Burkholderiaceae</taxon>
        <taxon>Caballeronia</taxon>
    </lineage>
</organism>
<keyword evidence="7" id="KW-0418">Kinase</keyword>
<dbReference type="STRING" id="758793.BRPE64_BCDS09690"/>
<keyword evidence="4" id="KW-0812">Transmembrane</keyword>
<evidence type="ECO:0000313" key="8">
    <source>
        <dbReference type="Proteomes" id="UP000013966"/>
    </source>
</evidence>
<comment type="catalytic activity">
    <reaction evidence="1">
        <text>ATP + protein L-histidine = ADP + protein N-phospho-L-histidine.</text>
        <dbReference type="EC" id="2.7.13.3"/>
    </reaction>
</comment>
<reference evidence="7 8" key="1">
    <citation type="journal article" date="2013" name="Genome Announc.">
        <title>Complete Genome Sequence of Burkholderia sp. Strain RPE64, Bacterial Symbiont of the Bean Bug Riptortus pedestris.</title>
        <authorList>
            <person name="Shibata T.F."/>
            <person name="Maeda T."/>
            <person name="Nikoh N."/>
            <person name="Yamaguchi K."/>
            <person name="Oshima K."/>
            <person name="Hattori M."/>
            <person name="Nishiyama T."/>
            <person name="Hasebe M."/>
            <person name="Fukatsu T."/>
            <person name="Kikuchi Y."/>
            <person name="Shigenobu S."/>
        </authorList>
    </citation>
    <scope>NUCLEOTIDE SEQUENCE [LARGE SCALE GENOMIC DNA]</scope>
</reference>
<dbReference type="CDD" id="cd12914">
    <property type="entry name" value="PDC1_DGC_like"/>
    <property type="match status" value="1"/>
</dbReference>
<keyword evidence="4" id="KW-0472">Membrane</keyword>
<dbReference type="PROSITE" id="PS50109">
    <property type="entry name" value="HIS_KIN"/>
    <property type="match status" value="1"/>
</dbReference>
<protein>
    <recommendedName>
        <fullName evidence="2">histidine kinase</fullName>
        <ecNumber evidence="2">2.7.13.3</ecNumber>
    </recommendedName>
</protein>
<dbReference type="EMBL" id="AP013059">
    <property type="protein sequence ID" value="BAN25630.1"/>
    <property type="molecule type" value="Genomic_DNA"/>
</dbReference>
<feature type="transmembrane region" description="Helical" evidence="4">
    <location>
        <begin position="24"/>
        <end position="46"/>
    </location>
</feature>
<dbReference type="PATRIC" id="fig|758793.3.peg.3876"/>
<dbReference type="PANTHER" id="PTHR43065">
    <property type="entry name" value="SENSOR HISTIDINE KINASE"/>
    <property type="match status" value="1"/>
</dbReference>
<dbReference type="InterPro" id="IPR001789">
    <property type="entry name" value="Sig_transdc_resp-reg_receiver"/>
</dbReference>
<accession>R4WX01</accession>
<dbReference type="SMART" id="SM00387">
    <property type="entry name" value="HATPase_c"/>
    <property type="match status" value="1"/>
</dbReference>
<dbReference type="Pfam" id="PF02518">
    <property type="entry name" value="HATPase_c"/>
    <property type="match status" value="1"/>
</dbReference>
<dbReference type="SUPFAM" id="SSF52172">
    <property type="entry name" value="CheY-like"/>
    <property type="match status" value="1"/>
</dbReference>
<dbReference type="Pfam" id="PF00072">
    <property type="entry name" value="Response_reg"/>
    <property type="match status" value="1"/>
</dbReference>
<evidence type="ECO:0000256" key="4">
    <source>
        <dbReference type="SAM" id="Phobius"/>
    </source>
</evidence>
<feature type="modified residue" description="4-aspartylphosphate" evidence="3">
    <location>
        <position position="672"/>
    </location>
</feature>
<dbReference type="PANTHER" id="PTHR43065:SF49">
    <property type="entry name" value="HISTIDINE KINASE"/>
    <property type="match status" value="1"/>
</dbReference>
<dbReference type="Gene3D" id="1.10.287.130">
    <property type="match status" value="1"/>
</dbReference>
<dbReference type="PROSITE" id="PS50110">
    <property type="entry name" value="RESPONSE_REGULATORY"/>
    <property type="match status" value="1"/>
</dbReference>
<dbReference type="SUPFAM" id="SSF55874">
    <property type="entry name" value="ATPase domain of HSP90 chaperone/DNA topoisomerase II/histidine kinase"/>
    <property type="match status" value="1"/>
</dbReference>
<keyword evidence="8" id="KW-1185">Reference proteome</keyword>
<dbReference type="SMART" id="SM00448">
    <property type="entry name" value="REC"/>
    <property type="match status" value="1"/>
</dbReference>
<dbReference type="PRINTS" id="PR00344">
    <property type="entry name" value="BCTRLSENSOR"/>
</dbReference>
<keyword evidence="4" id="KW-1133">Transmembrane helix</keyword>
<dbReference type="AlphaFoldDB" id="R4WX01"/>
<feature type="transmembrane region" description="Helical" evidence="4">
    <location>
        <begin position="302"/>
        <end position="322"/>
    </location>
</feature>
<dbReference type="Gene3D" id="3.30.565.10">
    <property type="entry name" value="Histidine kinase-like ATPase, C-terminal domain"/>
    <property type="match status" value="1"/>
</dbReference>
<dbReference type="RefSeq" id="WP_016355060.1">
    <property type="nucleotide sequence ID" value="NC_021294.1"/>
</dbReference>
<dbReference type="InterPro" id="IPR005467">
    <property type="entry name" value="His_kinase_dom"/>
</dbReference>
<dbReference type="Pfam" id="PF22588">
    <property type="entry name" value="dCache_1_like"/>
    <property type="match status" value="1"/>
</dbReference>
<dbReference type="Gene3D" id="3.40.50.2300">
    <property type="match status" value="1"/>
</dbReference>